<dbReference type="Proteomes" id="UP001201449">
    <property type="component" value="Unassembled WGS sequence"/>
</dbReference>
<reference evidence="1 2" key="1">
    <citation type="submission" date="2022-01" db="EMBL/GenBank/DDBJ databases">
        <title>Mariniradius saccharolyticus sp. nov., isolated from sediment of a river.</title>
        <authorList>
            <person name="Liu H."/>
        </authorList>
    </citation>
    <scope>NUCLEOTIDE SEQUENCE [LARGE SCALE GENOMIC DNA]</scope>
    <source>
        <strain evidence="1 2">RY-2</strain>
    </source>
</reference>
<gene>
    <name evidence="1" type="ORF">L0U89_14820</name>
</gene>
<dbReference type="SUPFAM" id="SSF55961">
    <property type="entry name" value="Bet v1-like"/>
    <property type="match status" value="1"/>
</dbReference>
<dbReference type="EMBL" id="JAKEVZ010000011">
    <property type="protein sequence ID" value="MCF1752334.1"/>
    <property type="molecule type" value="Genomic_DNA"/>
</dbReference>
<protein>
    <submittedName>
        <fullName evidence="1">SRPBCC domain-containing protein</fullName>
    </submittedName>
</protein>
<comment type="caution">
    <text evidence="1">The sequence shown here is derived from an EMBL/GenBank/DDBJ whole genome shotgun (WGS) entry which is preliminary data.</text>
</comment>
<dbReference type="InterPro" id="IPR019587">
    <property type="entry name" value="Polyketide_cyclase/dehydratase"/>
</dbReference>
<dbReference type="InterPro" id="IPR023393">
    <property type="entry name" value="START-like_dom_sf"/>
</dbReference>
<proteinExistence type="predicted"/>
<evidence type="ECO:0000313" key="1">
    <source>
        <dbReference type="EMBL" id="MCF1752334.1"/>
    </source>
</evidence>
<dbReference type="Gene3D" id="3.30.530.20">
    <property type="match status" value="1"/>
</dbReference>
<dbReference type="RefSeq" id="WP_234862230.1">
    <property type="nucleotide sequence ID" value="NZ_JAKEVZ010000011.1"/>
</dbReference>
<evidence type="ECO:0000313" key="2">
    <source>
        <dbReference type="Proteomes" id="UP001201449"/>
    </source>
</evidence>
<dbReference type="Pfam" id="PF10604">
    <property type="entry name" value="Polyketide_cyc2"/>
    <property type="match status" value="1"/>
</dbReference>
<dbReference type="CDD" id="cd07822">
    <property type="entry name" value="SRPBCC_4"/>
    <property type="match status" value="1"/>
</dbReference>
<keyword evidence="2" id="KW-1185">Reference proteome</keyword>
<organism evidence="1 2">
    <name type="scientific">Mariniradius sediminis</name>
    <dbReference type="NCBI Taxonomy" id="2909237"/>
    <lineage>
        <taxon>Bacteria</taxon>
        <taxon>Pseudomonadati</taxon>
        <taxon>Bacteroidota</taxon>
        <taxon>Cytophagia</taxon>
        <taxon>Cytophagales</taxon>
        <taxon>Cyclobacteriaceae</taxon>
        <taxon>Mariniradius</taxon>
    </lineage>
</organism>
<accession>A0ABS9BW92</accession>
<name>A0ABS9BW92_9BACT</name>
<sequence>MKATFISIIAGLVGFLTGPLTTNPSARNYNQAILWPEGFNPTESKFYVENEIEIDASPEIVWSILIEAESWPNWYVGAKDVKVTGKNSPYLSQEAKLSWKTMGLKFDSEVKEFESNQRLAWLSDKKSIQGYHAWIITPTETGCRVLTAETQNGWLTFFEKTFQPKKLHRLHDIWLAALKQKAESAQP</sequence>